<reference evidence="1" key="1">
    <citation type="submission" date="2022-09" db="EMBL/GenBank/DDBJ databases">
        <title>A Global Phylogenomic Analysis of the Shiitake Genus Lentinula.</title>
        <authorList>
            <consortium name="DOE Joint Genome Institute"/>
            <person name="Sierra-Patev S."/>
            <person name="Min B."/>
            <person name="Naranjo-Ortiz M."/>
            <person name="Looney B."/>
            <person name="Konkel Z."/>
            <person name="Slot J.C."/>
            <person name="Sakamoto Y."/>
            <person name="Steenwyk J.L."/>
            <person name="Rokas A."/>
            <person name="Carro J."/>
            <person name="Camarero S."/>
            <person name="Ferreira P."/>
            <person name="Molpeceres G."/>
            <person name="Ruiz-Duenas F.J."/>
            <person name="Serrano A."/>
            <person name="Henrissat B."/>
            <person name="Drula E."/>
            <person name="Hughes K.W."/>
            <person name="Mata J.L."/>
            <person name="Ishikawa N.K."/>
            <person name="Vargas-Isla R."/>
            <person name="Ushijima S."/>
            <person name="Smith C.A."/>
            <person name="Ahrendt S."/>
            <person name="Andreopoulos W."/>
            <person name="He G."/>
            <person name="Labutti K."/>
            <person name="Lipzen A."/>
            <person name="Ng V."/>
            <person name="Riley R."/>
            <person name="Sandor L."/>
            <person name="Barry K."/>
            <person name="Martinez A.T."/>
            <person name="Xiao Y."/>
            <person name="Gibbons J.G."/>
            <person name="Terashima K."/>
            <person name="Grigoriev I.V."/>
            <person name="Hibbett D.S."/>
        </authorList>
    </citation>
    <scope>NUCLEOTIDE SEQUENCE</scope>
    <source>
        <strain evidence="1">TMI1499</strain>
    </source>
</reference>
<organism evidence="1 2">
    <name type="scientific">Lentinula aff. lateritia</name>
    <dbReference type="NCBI Taxonomy" id="2804960"/>
    <lineage>
        <taxon>Eukaryota</taxon>
        <taxon>Fungi</taxon>
        <taxon>Dikarya</taxon>
        <taxon>Basidiomycota</taxon>
        <taxon>Agaricomycotina</taxon>
        <taxon>Agaricomycetes</taxon>
        <taxon>Agaricomycetidae</taxon>
        <taxon>Agaricales</taxon>
        <taxon>Marasmiineae</taxon>
        <taxon>Omphalotaceae</taxon>
        <taxon>Lentinula</taxon>
    </lineage>
</organism>
<keyword evidence="2" id="KW-1185">Reference proteome</keyword>
<gene>
    <name evidence="1" type="ORF">F5876DRAFT_34994</name>
</gene>
<evidence type="ECO:0000313" key="2">
    <source>
        <dbReference type="Proteomes" id="UP001163835"/>
    </source>
</evidence>
<sequence>MSDLERELERLRPSNFPVDRRTLDDSELWWSGHFEYLKEHGYMMRPRYRPGWKPSFKPGVLAALASEDGQSTLHPYVMDALRISDSYMIAMKKVKVSTGEENIASFFSNKEHNTDSRNHCIRILEVLAVPGNDDEKILVMPWLRNVMDPRFRTIGEAIQFFKEMIEVCLLLLSQVSVSFHRDCARNNMCMDADSMYTRQYHPIEQKKRYNWSGRALHHSRTRCPPRYYFIDFGRSEMYDPSKPRPSEYALKSGGYTPPEGDADIPCDPFATDVYILGTMIRTSLLDQGDMYVSRPGVHGFEFLRPLVNDMIVDDPSNRPTMNEVASRFSSIVGKLRWWKLRSRAVQKDEFLTTPFRALYHIFWTASMMLLLKPAIPVPKGSRDTSDVTVTPVRSSQVLTTVVCVMSLLSVNEGLRDKNRISSLTDCSRIRAFSCALSRFSRAVTTTRTLHETRYFQGRALVSNFVRCSSFKMFRVSSNKTEVRLNLKVVTTFPVNAAIIGISRPVNMVGVSIQEEWTTMWNDSELWWSGHFEYLKDHGYMMRPRYRPGWKPSFKPGLLAALNSEDGQKVLHPYVMDALRISDSYMVAMKRVKVSTGEDKIASLFSNEGHNTNSRNHCIRVLEVLAVPGDDDEKILVMPWLRDVMDPRFRTIGEAVQFFKEMIEGLQYMHENNVAHRRVDYFIYFINDIRSLNFLFRDCARNNMGMDANSMYTRQYHPIKQKKRYNWSGRALHHSRTRCPPRYYFIDFGRSEMYDPSEPRRLEYALKSGGYTPPEGDADIPCDPFATDVYILGTMIRTSLLDGEQGDMYVSRPGVHGFEFLRPLVNDMITDDPSNRPTMNEVASRFSSIVGKLRWWKLRSRAVQKDEFLTTPFRALYHLFWTASMMLLLKPAIPSPKDLH</sequence>
<dbReference type="Proteomes" id="UP001163835">
    <property type="component" value="Unassembled WGS sequence"/>
</dbReference>
<dbReference type="EMBL" id="MU794991">
    <property type="protein sequence ID" value="KAJ3813508.1"/>
    <property type="molecule type" value="Genomic_DNA"/>
</dbReference>
<protein>
    <submittedName>
        <fullName evidence="1">Uncharacterized protein</fullName>
    </submittedName>
</protein>
<accession>A0ACC1U9M2</accession>
<evidence type="ECO:0000313" key="1">
    <source>
        <dbReference type="EMBL" id="KAJ3813508.1"/>
    </source>
</evidence>
<comment type="caution">
    <text evidence="1">The sequence shown here is derived from an EMBL/GenBank/DDBJ whole genome shotgun (WGS) entry which is preliminary data.</text>
</comment>
<proteinExistence type="predicted"/>
<name>A0ACC1U9M2_9AGAR</name>